<dbReference type="Pfam" id="PF13377">
    <property type="entry name" value="Peripla_BP_3"/>
    <property type="match status" value="1"/>
</dbReference>
<dbReference type="PANTHER" id="PTHR30146">
    <property type="entry name" value="LACI-RELATED TRANSCRIPTIONAL REPRESSOR"/>
    <property type="match status" value="1"/>
</dbReference>
<dbReference type="Gene3D" id="1.10.260.40">
    <property type="entry name" value="lambda repressor-like DNA-binding domains"/>
    <property type="match status" value="1"/>
</dbReference>
<accession>A0ABN3DCA8</accession>
<comment type="caution">
    <text evidence="6">The sequence shown here is derived from an EMBL/GenBank/DDBJ whole genome shotgun (WGS) entry which is preliminary data.</text>
</comment>
<feature type="domain" description="HTH lacI-type" evidence="5">
    <location>
        <begin position="1"/>
        <end position="53"/>
    </location>
</feature>
<proteinExistence type="predicted"/>
<dbReference type="SMART" id="SM00354">
    <property type="entry name" value="HTH_LACI"/>
    <property type="match status" value="1"/>
</dbReference>
<evidence type="ECO:0000259" key="5">
    <source>
        <dbReference type="PROSITE" id="PS50932"/>
    </source>
</evidence>
<dbReference type="Pfam" id="PF00356">
    <property type="entry name" value="LacI"/>
    <property type="match status" value="1"/>
</dbReference>
<dbReference type="InterPro" id="IPR028082">
    <property type="entry name" value="Peripla_BP_I"/>
</dbReference>
<organism evidence="6 7">
    <name type="scientific">Herbiconiux moechotypicola</name>
    <dbReference type="NCBI Taxonomy" id="637393"/>
    <lineage>
        <taxon>Bacteria</taxon>
        <taxon>Bacillati</taxon>
        <taxon>Actinomycetota</taxon>
        <taxon>Actinomycetes</taxon>
        <taxon>Micrococcales</taxon>
        <taxon>Microbacteriaceae</taxon>
        <taxon>Herbiconiux</taxon>
    </lineage>
</organism>
<keyword evidence="1" id="KW-0805">Transcription regulation</keyword>
<reference evidence="6 7" key="1">
    <citation type="journal article" date="2019" name="Int. J. Syst. Evol. Microbiol.">
        <title>The Global Catalogue of Microorganisms (GCM) 10K type strain sequencing project: providing services to taxonomists for standard genome sequencing and annotation.</title>
        <authorList>
            <consortium name="The Broad Institute Genomics Platform"/>
            <consortium name="The Broad Institute Genome Sequencing Center for Infectious Disease"/>
            <person name="Wu L."/>
            <person name="Ma J."/>
        </authorList>
    </citation>
    <scope>NUCLEOTIDE SEQUENCE [LARGE SCALE GENOMIC DNA]</scope>
    <source>
        <strain evidence="6 7">JCM 16117</strain>
    </source>
</reference>
<feature type="compositionally biased region" description="Low complexity" evidence="4">
    <location>
        <begin position="315"/>
        <end position="329"/>
    </location>
</feature>
<keyword evidence="3" id="KW-0804">Transcription</keyword>
<dbReference type="InterPro" id="IPR010982">
    <property type="entry name" value="Lambda_DNA-bd_dom_sf"/>
</dbReference>
<keyword evidence="2 6" id="KW-0238">DNA-binding</keyword>
<dbReference type="SUPFAM" id="SSF47413">
    <property type="entry name" value="lambda repressor-like DNA-binding domains"/>
    <property type="match status" value="1"/>
</dbReference>
<dbReference type="Gene3D" id="3.40.50.2300">
    <property type="match status" value="2"/>
</dbReference>
<evidence type="ECO:0000256" key="2">
    <source>
        <dbReference type="ARBA" id="ARBA00023125"/>
    </source>
</evidence>
<evidence type="ECO:0000256" key="4">
    <source>
        <dbReference type="SAM" id="MobiDB-lite"/>
    </source>
</evidence>
<evidence type="ECO:0000313" key="7">
    <source>
        <dbReference type="Proteomes" id="UP001500929"/>
    </source>
</evidence>
<keyword evidence="7" id="KW-1185">Reference proteome</keyword>
<dbReference type="InterPro" id="IPR000843">
    <property type="entry name" value="HTH_LacI"/>
</dbReference>
<evidence type="ECO:0000256" key="3">
    <source>
        <dbReference type="ARBA" id="ARBA00023163"/>
    </source>
</evidence>
<protein>
    <submittedName>
        <fullName evidence="6">LacI family DNA-binding transcriptional regulator</fullName>
    </submittedName>
</protein>
<dbReference type="PROSITE" id="PS00356">
    <property type="entry name" value="HTH_LACI_1"/>
    <property type="match status" value="1"/>
</dbReference>
<dbReference type="PROSITE" id="PS50932">
    <property type="entry name" value="HTH_LACI_2"/>
    <property type="match status" value="1"/>
</dbReference>
<dbReference type="InterPro" id="IPR046335">
    <property type="entry name" value="LacI/GalR-like_sensor"/>
</dbReference>
<dbReference type="Proteomes" id="UP001500929">
    <property type="component" value="Unassembled WGS sequence"/>
</dbReference>
<sequence>MRDVAALAGVSVGTVSNVLTGTKRVSPATERRVLDAIESLGFVRNDAARQLRVGHSSTVGFIVLDVANPFFTDVASGAEEELAPARRPLLLADGRESAERQLSYLELFEEQRVSGLLITPVGDLRARLERVRSRGIPVVLVDHHDDAWPFPSVSVDDRRGGELAMGHLLDTGSRRPAYLSGPSAIPQMHARWQGAQAAAAARGVAAPLLLELDSTNAAAGRAGARRLLDLPAASRPDAVFAANDLIALGVLQALTLAGVRVPDDIALVGYDDIAFAETAAIPLTSVRQPAAEMGRAAAGLLLGALDGSTPDADDTQPAAGATATEAAPPRIRFDPELIARASTAR</sequence>
<feature type="region of interest" description="Disordered" evidence="4">
    <location>
        <begin position="309"/>
        <end position="345"/>
    </location>
</feature>
<gene>
    <name evidence="6" type="ORF">GCM10009851_08590</name>
</gene>
<dbReference type="PANTHER" id="PTHR30146:SF109">
    <property type="entry name" value="HTH-TYPE TRANSCRIPTIONAL REGULATOR GALS"/>
    <property type="match status" value="1"/>
</dbReference>
<dbReference type="CDD" id="cd01392">
    <property type="entry name" value="HTH_LacI"/>
    <property type="match status" value="1"/>
</dbReference>
<name>A0ABN3DCA8_9MICO</name>
<dbReference type="SUPFAM" id="SSF53822">
    <property type="entry name" value="Periplasmic binding protein-like I"/>
    <property type="match status" value="1"/>
</dbReference>
<dbReference type="GO" id="GO:0003677">
    <property type="term" value="F:DNA binding"/>
    <property type="evidence" value="ECO:0007669"/>
    <property type="project" value="UniProtKB-KW"/>
</dbReference>
<evidence type="ECO:0000256" key="1">
    <source>
        <dbReference type="ARBA" id="ARBA00023015"/>
    </source>
</evidence>
<dbReference type="EMBL" id="BAAAQY010000002">
    <property type="protein sequence ID" value="GAA2226817.1"/>
    <property type="molecule type" value="Genomic_DNA"/>
</dbReference>
<evidence type="ECO:0000313" key="6">
    <source>
        <dbReference type="EMBL" id="GAA2226817.1"/>
    </source>
</evidence>